<feature type="transmembrane region" description="Helical" evidence="7">
    <location>
        <begin position="64"/>
        <end position="91"/>
    </location>
</feature>
<reference evidence="8" key="1">
    <citation type="journal article" date="2011" name="PLoS ONE">
        <title>A deep insight into the sialotranscriptome of the gulf coast tick, Amblyomma maculatum.</title>
        <authorList>
            <person name="Karim S."/>
            <person name="Singh P."/>
            <person name="Ribeiro J.M."/>
        </authorList>
    </citation>
    <scope>NUCLEOTIDE SEQUENCE</scope>
    <source>
        <tissue evidence="8">Salivary gland</tissue>
    </source>
</reference>
<evidence type="ECO:0000313" key="8">
    <source>
        <dbReference type="EMBL" id="AEO35144.1"/>
    </source>
</evidence>
<feature type="transmembrane region" description="Helical" evidence="7">
    <location>
        <begin position="193"/>
        <end position="220"/>
    </location>
</feature>
<accession>G3MNS6</accession>
<keyword evidence="2" id="KW-1003">Cell membrane</keyword>
<dbReference type="EMBL" id="JO843527">
    <property type="protein sequence ID" value="AEO35144.1"/>
    <property type="molecule type" value="mRNA"/>
</dbReference>
<proteinExistence type="evidence at transcript level"/>
<dbReference type="GO" id="GO:0038023">
    <property type="term" value="F:signaling receptor activity"/>
    <property type="evidence" value="ECO:0007669"/>
    <property type="project" value="UniProtKB-ARBA"/>
</dbReference>
<dbReference type="PANTHER" id="PTHR21421">
    <property type="entry name" value="GUSTATORY RECEPTOR"/>
    <property type="match status" value="1"/>
</dbReference>
<keyword evidence="6" id="KW-0675">Receptor</keyword>
<keyword evidence="4 7" id="KW-1133">Transmembrane helix</keyword>
<sequence>MDYFNHLQEKMFFVRSRRQAVPPAEGSYMTKRFQKYGIVCRLLGCLFIEGIWDSSLKKARVRMISVYSLYSAACILLSLALAALLVGKLFLASYITESFTKSLLFIVNSIVLTRITVNFGCMVWGSSDLLQFFRDSQNYELSSSFKHIEDSDILCTSWHARLRKLASLATWLATYGFIIRVPVVTLVQGDEEWWWLCVMAANILSSFVMALCDFIAYIVLSCCTDVLAGYLRAQITTLRRQESHMHPYLQARRRIETVRIHVSTIKRLKRSLNAIWYPALAVWPVCIILILCVTLYAITTGNIGHPDVWISIAYSAQASISFIDLAILSQALTDEAHKLKDATIRAGMSVNTKSCREQVQYLHDTIDPESMCLSGAGFFRLNKALLLSMAGSIITYAVILVQTGDELAEHVDVSSIMRKGA</sequence>
<protein>
    <recommendedName>
        <fullName evidence="9">Gustatory receptor</fullName>
    </recommendedName>
</protein>
<dbReference type="Pfam" id="PF08395">
    <property type="entry name" value="7tm_7"/>
    <property type="match status" value="1"/>
</dbReference>
<dbReference type="GO" id="GO:0050909">
    <property type="term" value="P:sensory perception of taste"/>
    <property type="evidence" value="ECO:0007669"/>
    <property type="project" value="InterPro"/>
</dbReference>
<dbReference type="GO" id="GO:0005886">
    <property type="term" value="C:plasma membrane"/>
    <property type="evidence" value="ECO:0007669"/>
    <property type="project" value="UniProtKB-SubCell"/>
</dbReference>
<dbReference type="GO" id="GO:0051606">
    <property type="term" value="P:detection of stimulus"/>
    <property type="evidence" value="ECO:0007669"/>
    <property type="project" value="UniProtKB-ARBA"/>
</dbReference>
<keyword evidence="5 7" id="KW-0472">Membrane</keyword>
<feature type="transmembrane region" description="Helical" evidence="7">
    <location>
        <begin position="275"/>
        <end position="296"/>
    </location>
</feature>
<evidence type="ECO:0008006" key="9">
    <source>
        <dbReference type="Google" id="ProtNLM"/>
    </source>
</evidence>
<evidence type="ECO:0000256" key="2">
    <source>
        <dbReference type="ARBA" id="ARBA00022475"/>
    </source>
</evidence>
<name>G3MNS6_AMBMU</name>
<evidence type="ECO:0000256" key="6">
    <source>
        <dbReference type="ARBA" id="ARBA00023170"/>
    </source>
</evidence>
<dbReference type="AlphaFoldDB" id="G3MNS6"/>
<evidence type="ECO:0000256" key="1">
    <source>
        <dbReference type="ARBA" id="ARBA00004651"/>
    </source>
</evidence>
<organism evidence="8">
    <name type="scientific">Amblyomma maculatum</name>
    <name type="common">Gulf Coast tick</name>
    <dbReference type="NCBI Taxonomy" id="34609"/>
    <lineage>
        <taxon>Eukaryota</taxon>
        <taxon>Metazoa</taxon>
        <taxon>Ecdysozoa</taxon>
        <taxon>Arthropoda</taxon>
        <taxon>Chelicerata</taxon>
        <taxon>Arachnida</taxon>
        <taxon>Acari</taxon>
        <taxon>Parasitiformes</taxon>
        <taxon>Ixodida</taxon>
        <taxon>Ixodoidea</taxon>
        <taxon>Ixodidae</taxon>
        <taxon>Amblyomminae</taxon>
        <taxon>Amblyomma</taxon>
    </lineage>
</organism>
<feature type="transmembrane region" description="Helical" evidence="7">
    <location>
        <begin position="308"/>
        <end position="328"/>
    </location>
</feature>
<evidence type="ECO:0000256" key="3">
    <source>
        <dbReference type="ARBA" id="ARBA00022692"/>
    </source>
</evidence>
<comment type="subcellular location">
    <subcellularLocation>
        <location evidence="1">Cell membrane</location>
        <topology evidence="1">Multi-pass membrane protein</topology>
    </subcellularLocation>
</comment>
<dbReference type="PANTHER" id="PTHR21421:SF29">
    <property type="entry name" value="GUSTATORY RECEPTOR 5A FOR TREHALOSE-RELATED"/>
    <property type="match status" value="1"/>
</dbReference>
<evidence type="ECO:0000256" key="5">
    <source>
        <dbReference type="ARBA" id="ARBA00023136"/>
    </source>
</evidence>
<keyword evidence="3 7" id="KW-0812">Transmembrane</keyword>
<evidence type="ECO:0000256" key="4">
    <source>
        <dbReference type="ARBA" id="ARBA00022989"/>
    </source>
</evidence>
<feature type="transmembrane region" description="Helical" evidence="7">
    <location>
        <begin position="384"/>
        <end position="404"/>
    </location>
</feature>
<feature type="transmembrane region" description="Helical" evidence="7">
    <location>
        <begin position="168"/>
        <end position="187"/>
    </location>
</feature>
<evidence type="ECO:0000256" key="7">
    <source>
        <dbReference type="SAM" id="Phobius"/>
    </source>
</evidence>
<dbReference type="InterPro" id="IPR013604">
    <property type="entry name" value="7TM_chemorcpt"/>
</dbReference>